<reference evidence="2 3" key="1">
    <citation type="journal article" date="2013" name="Genome Biol.">
        <title>The genome sequence of the most widely cultivated cacao type and its use to identify candidate genes regulating pod color.</title>
        <authorList>
            <person name="Motamayor J.C."/>
            <person name="Mockaitis K."/>
            <person name="Schmutz J."/>
            <person name="Haiminen N."/>
            <person name="Iii D.L."/>
            <person name="Cornejo O."/>
            <person name="Findley S.D."/>
            <person name="Zheng P."/>
            <person name="Utro F."/>
            <person name="Royaert S."/>
            <person name="Saski C."/>
            <person name="Jenkins J."/>
            <person name="Podicheti R."/>
            <person name="Zhao M."/>
            <person name="Scheffler B.E."/>
            <person name="Stack J.C."/>
            <person name="Feltus F.A."/>
            <person name="Mustiga G.M."/>
            <person name="Amores F."/>
            <person name="Phillips W."/>
            <person name="Marelli J.P."/>
            <person name="May G.D."/>
            <person name="Shapiro H."/>
            <person name="Ma J."/>
            <person name="Bustamante C.D."/>
            <person name="Schnell R.J."/>
            <person name="Main D."/>
            <person name="Gilbert D."/>
            <person name="Parida L."/>
            <person name="Kuhn D.N."/>
        </authorList>
    </citation>
    <scope>NUCLEOTIDE SEQUENCE [LARGE SCALE GENOMIC DNA]</scope>
    <source>
        <strain evidence="3">cv. Matina 1-6</strain>
    </source>
</reference>
<dbReference type="AlphaFoldDB" id="A0A061FWM7"/>
<feature type="region of interest" description="Disordered" evidence="1">
    <location>
        <begin position="124"/>
        <end position="148"/>
    </location>
</feature>
<evidence type="ECO:0000313" key="2">
    <source>
        <dbReference type="EMBL" id="EOY21483.1"/>
    </source>
</evidence>
<proteinExistence type="predicted"/>
<evidence type="ECO:0000256" key="1">
    <source>
        <dbReference type="SAM" id="MobiDB-lite"/>
    </source>
</evidence>
<accession>A0A061FWM7</accession>
<sequence length="148" mass="17225">MVLLQFEEGKREFLLQFWRKKKTKNFELKILEVLLALKGSKVLPICAEKLELFAANLCRKIGAVFCRKIRAIFCRKIGAICAEKLELFAANLCRKIGQHCATNLREKKQLGAAKFLRKRELKVLPPEEEENDPRKRGSHGGEERKTWW</sequence>
<organism evidence="2 3">
    <name type="scientific">Theobroma cacao</name>
    <name type="common">Cacao</name>
    <name type="synonym">Cocoa</name>
    <dbReference type="NCBI Taxonomy" id="3641"/>
    <lineage>
        <taxon>Eukaryota</taxon>
        <taxon>Viridiplantae</taxon>
        <taxon>Streptophyta</taxon>
        <taxon>Embryophyta</taxon>
        <taxon>Tracheophyta</taxon>
        <taxon>Spermatophyta</taxon>
        <taxon>Magnoliopsida</taxon>
        <taxon>eudicotyledons</taxon>
        <taxon>Gunneridae</taxon>
        <taxon>Pentapetalae</taxon>
        <taxon>rosids</taxon>
        <taxon>malvids</taxon>
        <taxon>Malvales</taxon>
        <taxon>Malvaceae</taxon>
        <taxon>Byttnerioideae</taxon>
        <taxon>Theobroma</taxon>
    </lineage>
</organism>
<dbReference type="InParanoid" id="A0A061FWM7"/>
<dbReference type="HOGENOM" id="CLU_128476_0_0_1"/>
<gene>
    <name evidence="2" type="ORF">TCM_013070</name>
</gene>
<dbReference type="EMBL" id="CM001881">
    <property type="protein sequence ID" value="EOY21483.1"/>
    <property type="molecule type" value="Genomic_DNA"/>
</dbReference>
<keyword evidence="3" id="KW-1185">Reference proteome</keyword>
<dbReference type="Proteomes" id="UP000026915">
    <property type="component" value="Chromosome 3"/>
</dbReference>
<protein>
    <submittedName>
        <fullName evidence="2">Uncharacterized protein</fullName>
    </submittedName>
</protein>
<dbReference type="Gramene" id="EOY21483">
    <property type="protein sequence ID" value="EOY21483"/>
    <property type="gene ID" value="TCM_013070"/>
</dbReference>
<name>A0A061FWM7_THECC</name>
<evidence type="ECO:0000313" key="3">
    <source>
        <dbReference type="Proteomes" id="UP000026915"/>
    </source>
</evidence>
<feature type="compositionally biased region" description="Basic and acidic residues" evidence="1">
    <location>
        <begin position="132"/>
        <end position="148"/>
    </location>
</feature>